<sequence length="1447" mass="166817">MSSSPQVNSAGNKIYSVARVYADANSVRPPQYWDYEKTTIDWGQIGNYEIVSKIGRGKYSEVFSGSCVVNDEPCVIKVLKPVKIKKIYREISILKNLTGGPNIIKLYDLIQDKDSKIPALIFEKVNNVDFRILYPKFQIADLKYYFTQLLIALDYSHSMGIIHRDVKPQNIMIDPSTKTLKLIDWGLAEYYHRGMDYNVRVASRYHKGPELLINLQQYDYSLDLWSVGAMLAAIIFKKEPFFKGDSNQDQLVKIAKVLGTDDLHAYCNKYGITLPHEYDDILGTYKRQPCSPSSESTTDNRRWDTMTDQDKHLETLLWWARTATGDFNLQLNDLQNQELHARLVQDVKTTSKSESLVTLFWDSCTNERKKLLQEWVSRVTGIDAVNKTSVTKLANLLNFDMPSWLETGDEFDFYVYLSVMYEKAKTNTNTTTTKEFNEFFGECALSRKNVDYQLGKRMQVETAVLIAHNIKVLKRRHYRRSESLLLEVIELLGQFAEFEELTTTFEKSVVWNDTVPNTDISANTDIVEAEEEIACEECDFPLAISDAIRAALFCENYSIADKQKLLEEHFELDLLHKRISLLLKLHNLPPFIESLEVSTSKVSRFITLLENSESSVFAKCEEFISRQVTLIKGALEETLKKFDNKVTLLMKAIVDTDEKGTAKLRTIRTTFITDLKRSHIQSVQLMHNLEVIHTSLGREFDKRAYLMKINKNRRTISFMTETIDTLIENTISAQNEYQQLQNIIGISTDKSLSQCQQLCAIYDSIGYKLDKIRVLFDHFDTNHKGYLTKSEFKKAFIKAYPDAIKLSGEDEIDTIFETNYETVGKVRRGMEFKQFETIVKLGLIEKETTHINRKSQKVEAEVLVGVTDDLLDSWKVNPLFRRHLRNLAGDSDYDSFFKDISSATDISEGVSDNEDDEISTLLSAVQALEPFKANYTMSFKLNWNAIEKDSFASYAKELLEEALNSGKRPTILSDDITIVDLNFGTVAPNFQILEIGDLGIDKFRGIFNFKYYGDASITVKTKISASLMKNYNNNLDDEFSFVKPNFILSDCDFDIPLNLRLSNIKLSSIIIIVFSKTKGLTLVFKNDPLENIDVNSTFDKITPIADFLQKKIESQISDLFKEFLPSLLYKFSLKYTSQSFDQFHKDLLNREQFEEEKKNKILLKDLEPENPFRISPASLMKTTRLASARQTLSLGNGIDRLSFDRYNKDLITKAFLHVVLDRRKNYIPNKIEMHEKDFASGNVYNKIEYIKEFQNKIFTKNTTKPKRRIVKMRSKEKLRTSNVEIEEKEKDVEKEPIVKHELPLHHFREEFCDIDEGAITDTESVSYSRPVSKRGSMHRNFRPEAIVMSRNNTSVLTDNDIKDRSRRPSSIAVSTTMPLKTINTTRNGLVDEKASMRKKYSEQQEIRCRIMKLDKLVKEKNTNKLREHSRVHVSPLPYVPPPPPYSL</sequence>
<dbReference type="GO" id="GO:0060962">
    <property type="term" value="P:regulation of ribosomal protein gene transcription by RNA polymerase II"/>
    <property type="evidence" value="ECO:0007669"/>
    <property type="project" value="UniProtKB-ARBA"/>
</dbReference>
<dbReference type="PROSITE" id="PS50011">
    <property type="entry name" value="PROTEIN_KINASE_DOM"/>
    <property type="match status" value="1"/>
</dbReference>
<dbReference type="PROSITE" id="PS00107">
    <property type="entry name" value="PROTEIN_KINASE_ATP"/>
    <property type="match status" value="1"/>
</dbReference>
<evidence type="ECO:0000256" key="7">
    <source>
        <dbReference type="ARBA" id="ARBA00022777"/>
    </source>
</evidence>
<dbReference type="GO" id="GO:0005829">
    <property type="term" value="C:cytosol"/>
    <property type="evidence" value="ECO:0007669"/>
    <property type="project" value="TreeGrafter"/>
</dbReference>
<dbReference type="Gene3D" id="3.30.200.20">
    <property type="entry name" value="Phosphorylase Kinase, domain 1"/>
    <property type="match status" value="1"/>
</dbReference>
<dbReference type="PANTHER" id="PTHR24054">
    <property type="entry name" value="CASEIN KINASE II SUBUNIT ALPHA"/>
    <property type="match status" value="1"/>
</dbReference>
<dbReference type="InterPro" id="IPR008271">
    <property type="entry name" value="Ser/Thr_kinase_AS"/>
</dbReference>
<dbReference type="GO" id="GO:0007005">
    <property type="term" value="P:mitochondrion organization"/>
    <property type="evidence" value="ECO:0007669"/>
    <property type="project" value="InterPro"/>
</dbReference>
<evidence type="ECO:0000259" key="19">
    <source>
        <dbReference type="PROSITE" id="PS50011"/>
    </source>
</evidence>
<dbReference type="GO" id="GO:0004674">
    <property type="term" value="F:protein serine/threonine kinase activity"/>
    <property type="evidence" value="ECO:0007669"/>
    <property type="project" value="UniProtKB-UniRule"/>
</dbReference>
<dbReference type="FunFam" id="1.10.510.10:FF:000459">
    <property type="entry name" value="Casein kinase II subunit alpha"/>
    <property type="match status" value="1"/>
</dbReference>
<dbReference type="CDD" id="cd14132">
    <property type="entry name" value="STKc_CK2_alpha"/>
    <property type="match status" value="1"/>
</dbReference>
<dbReference type="InterPro" id="IPR011992">
    <property type="entry name" value="EF-hand-dom_pair"/>
</dbReference>
<evidence type="ECO:0000256" key="2">
    <source>
        <dbReference type="ARBA" id="ARBA00022448"/>
    </source>
</evidence>
<dbReference type="Pfam" id="PF26545">
    <property type="entry name" value="Mdm34_N"/>
    <property type="match status" value="1"/>
</dbReference>
<dbReference type="GO" id="GO:0006359">
    <property type="term" value="P:regulation of transcription by RNA polymerase III"/>
    <property type="evidence" value="ECO:0007669"/>
    <property type="project" value="TreeGrafter"/>
</dbReference>
<dbReference type="Proteomes" id="UP000307173">
    <property type="component" value="Unassembled WGS sequence"/>
</dbReference>
<keyword evidence="3 15" id="KW-1134">Transmembrane beta strand</keyword>
<dbReference type="GO" id="GO:0034456">
    <property type="term" value="C:UTP-C complex"/>
    <property type="evidence" value="ECO:0007669"/>
    <property type="project" value="UniProtKB-ARBA"/>
</dbReference>
<feature type="compositionally biased region" description="Pro residues" evidence="18">
    <location>
        <begin position="1437"/>
        <end position="1447"/>
    </location>
</feature>
<comment type="subunit">
    <text evidence="15">Component of the ER-mitochondria encounter structure (ERMES) or MDM complex, composed of MMM1, MDM10, MDM12 and MDM34.</text>
</comment>
<keyword evidence="2" id="KW-0813">Transport</keyword>
<keyword evidence="15" id="KW-1000">Mitochondrion outer membrane</keyword>
<dbReference type="GO" id="GO:0006974">
    <property type="term" value="P:DNA damage response"/>
    <property type="evidence" value="ECO:0007669"/>
    <property type="project" value="TreeGrafter"/>
</dbReference>
<keyword evidence="11 15" id="KW-0472">Membrane</keyword>
<comment type="catalytic activity">
    <reaction evidence="12 17">
        <text>L-threonyl-[protein] + ATP = O-phospho-L-threonyl-[protein] + ADP + H(+)</text>
        <dbReference type="Rhea" id="RHEA:46608"/>
        <dbReference type="Rhea" id="RHEA-COMP:11060"/>
        <dbReference type="Rhea" id="RHEA-COMP:11605"/>
        <dbReference type="ChEBI" id="CHEBI:15378"/>
        <dbReference type="ChEBI" id="CHEBI:30013"/>
        <dbReference type="ChEBI" id="CHEBI:30616"/>
        <dbReference type="ChEBI" id="CHEBI:61977"/>
        <dbReference type="ChEBI" id="CHEBI:456216"/>
        <dbReference type="EC" id="2.7.11.1"/>
    </reaction>
</comment>
<evidence type="ECO:0000313" key="22">
    <source>
        <dbReference type="EMBL" id="TID30772.1"/>
    </source>
</evidence>
<dbReference type="GO" id="GO:0005654">
    <property type="term" value="C:nucleoplasm"/>
    <property type="evidence" value="ECO:0007669"/>
    <property type="project" value="UniProtKB-ARBA"/>
</dbReference>
<dbReference type="InterPro" id="IPR000719">
    <property type="entry name" value="Prot_kinase_dom"/>
</dbReference>
<comment type="function">
    <text evidence="15">Component of the ERMES/MDM complex, which serves as a molecular tether to connect the endoplasmic reticulum (ER) and mitochondria. Components of this complex are involved in the control of mitochondrial shape and protein biogenesis, and function in nonvesicular lipid trafficking between the ER and mitochondria. MDM34 is required for the interaction of the ER-resident membrane protein MMM1 and the outer mitochondrial membrane-resident beta-barrel protein MDM10.</text>
</comment>
<feature type="binding site" evidence="16">
    <location>
        <position position="77"/>
    </location>
    <ligand>
        <name>ATP</name>
        <dbReference type="ChEBI" id="CHEBI:30616"/>
    </ligand>
</feature>
<feature type="domain" description="EF-hand" evidence="20">
    <location>
        <begin position="767"/>
        <end position="802"/>
    </location>
</feature>
<dbReference type="SMART" id="SM00220">
    <property type="entry name" value="S_TKc"/>
    <property type="match status" value="1"/>
</dbReference>
<dbReference type="PROSITE" id="PS51847">
    <property type="entry name" value="SMP"/>
    <property type="match status" value="1"/>
</dbReference>
<keyword evidence="23" id="KW-1185">Reference proteome</keyword>
<dbReference type="GO" id="GO:0006356">
    <property type="term" value="P:regulation of transcription by RNA polymerase I"/>
    <property type="evidence" value="ECO:0007669"/>
    <property type="project" value="UniProtKB-ARBA"/>
</dbReference>
<dbReference type="EMBL" id="SELW01000121">
    <property type="protein sequence ID" value="TID30772.1"/>
    <property type="molecule type" value="Genomic_DNA"/>
</dbReference>
<evidence type="ECO:0000256" key="13">
    <source>
        <dbReference type="ARBA" id="ARBA00048679"/>
    </source>
</evidence>
<comment type="subunit">
    <text evidence="17">Heterotetramer.</text>
</comment>
<dbReference type="InterPro" id="IPR017441">
    <property type="entry name" value="Protein_kinase_ATP_BS"/>
</dbReference>
<feature type="domain" description="SMP-LTD" evidence="21">
    <location>
        <begin position="937"/>
        <end position="1133"/>
    </location>
</feature>
<dbReference type="GO" id="GO:0032865">
    <property type="term" value="C:ERMES complex"/>
    <property type="evidence" value="ECO:0007669"/>
    <property type="project" value="UniProtKB-UniRule"/>
</dbReference>
<dbReference type="InterPro" id="IPR045216">
    <property type="entry name" value="CK2_alpha"/>
</dbReference>
<evidence type="ECO:0000256" key="11">
    <source>
        <dbReference type="ARBA" id="ARBA00023136"/>
    </source>
</evidence>
<dbReference type="GO" id="GO:0032545">
    <property type="term" value="C:CURI complex"/>
    <property type="evidence" value="ECO:0007669"/>
    <property type="project" value="UniProtKB-ARBA"/>
</dbReference>
<dbReference type="HAMAP" id="MF_03105">
    <property type="entry name" value="Mdm34"/>
    <property type="match status" value="1"/>
</dbReference>
<dbReference type="GO" id="GO:0005956">
    <property type="term" value="C:protein kinase CK2 complex"/>
    <property type="evidence" value="ECO:0007669"/>
    <property type="project" value="TreeGrafter"/>
</dbReference>
<evidence type="ECO:0000256" key="14">
    <source>
        <dbReference type="ARBA" id="ARBA00053883"/>
    </source>
</evidence>
<comment type="catalytic activity">
    <reaction evidence="13 17">
        <text>L-seryl-[protein] + ATP = O-phospho-L-seryl-[protein] + ADP + H(+)</text>
        <dbReference type="Rhea" id="RHEA:17989"/>
        <dbReference type="Rhea" id="RHEA-COMP:9863"/>
        <dbReference type="Rhea" id="RHEA-COMP:11604"/>
        <dbReference type="ChEBI" id="CHEBI:15378"/>
        <dbReference type="ChEBI" id="CHEBI:29999"/>
        <dbReference type="ChEBI" id="CHEBI:30616"/>
        <dbReference type="ChEBI" id="CHEBI:83421"/>
        <dbReference type="ChEBI" id="CHEBI:456216"/>
        <dbReference type="EC" id="2.7.11.1"/>
    </reaction>
</comment>
<evidence type="ECO:0000259" key="21">
    <source>
        <dbReference type="PROSITE" id="PS51847"/>
    </source>
</evidence>
<dbReference type="GO" id="GO:0008289">
    <property type="term" value="F:lipid binding"/>
    <property type="evidence" value="ECO:0007669"/>
    <property type="project" value="UniProtKB-KW"/>
</dbReference>
<organism evidence="22 23">
    <name type="scientific">Pichia inconspicua</name>
    <dbReference type="NCBI Taxonomy" id="52247"/>
    <lineage>
        <taxon>Eukaryota</taxon>
        <taxon>Fungi</taxon>
        <taxon>Dikarya</taxon>
        <taxon>Ascomycota</taxon>
        <taxon>Saccharomycotina</taxon>
        <taxon>Pichiomycetes</taxon>
        <taxon>Pichiales</taxon>
        <taxon>Pichiaceae</taxon>
        <taxon>Pichia</taxon>
    </lineage>
</organism>
<comment type="similarity">
    <text evidence="17">Belongs to the protein kinase superfamily. Ser/Thr protein kinase family. CK2 subfamily.</text>
</comment>
<dbReference type="Pfam" id="PF13405">
    <property type="entry name" value="EF-hand_6"/>
    <property type="match status" value="1"/>
</dbReference>
<dbReference type="GO" id="GO:0005509">
    <property type="term" value="F:calcium ion binding"/>
    <property type="evidence" value="ECO:0007669"/>
    <property type="project" value="InterPro"/>
</dbReference>
<evidence type="ECO:0000256" key="9">
    <source>
        <dbReference type="ARBA" id="ARBA00023055"/>
    </source>
</evidence>
<comment type="function">
    <text evidence="14">Catalytic subunit of a constitutively active serine/threonine-protein kinase complex that phosphorylates a large number of substrates containing acidic residues C-terminal to the phosphorylated serine or threonine. Phosphorylates YTA7 during S-phase to promote transcription of histones.</text>
</comment>
<protein>
    <recommendedName>
        <fullName evidence="15">Mitochondrial distribution and morphology protein 34</fullName>
    </recommendedName>
</protein>
<comment type="domain">
    <text evidence="15">Lacks alpha-helical transmembrane segments, suggesting that it resides in the membrane via beta-sheet conformations similar to those predicted for other outer membrane proteins and porin.</text>
</comment>
<comment type="subcellular location">
    <subcellularLocation>
        <location evidence="1">Membrane</location>
    </subcellularLocation>
    <subcellularLocation>
        <location evidence="15">Mitochondrion outer membrane</location>
        <topology evidence="15">Multi-pass membrane protein</topology>
    </subcellularLocation>
    <subcellularLocation>
        <location evidence="17">Nucleus</location>
    </subcellularLocation>
    <text evidence="15">The ERMES/MDM complex localizes to a few discrete foci (around 10 per single cell), that represent mitochondria-endoplasmic reticulum junctions. These foci are often found next to mtDNA nucleoids.</text>
</comment>
<dbReference type="CDD" id="cd21673">
    <property type="entry name" value="SMP_Mdm34"/>
    <property type="match status" value="1"/>
</dbReference>
<dbReference type="Gene3D" id="1.10.238.10">
    <property type="entry name" value="EF-hand"/>
    <property type="match status" value="1"/>
</dbReference>
<keyword evidence="5 17" id="KW-0808">Transferase</keyword>
<dbReference type="InterPro" id="IPR027536">
    <property type="entry name" value="MDM34"/>
</dbReference>
<dbReference type="GO" id="GO:0106310">
    <property type="term" value="F:protein serine kinase activity"/>
    <property type="evidence" value="ECO:0007669"/>
    <property type="project" value="UniProtKB-UniRule"/>
</dbReference>
<dbReference type="InterPro" id="IPR002048">
    <property type="entry name" value="EF_hand_dom"/>
</dbReference>
<dbReference type="InterPro" id="IPR058825">
    <property type="entry name" value="MDM34_N"/>
</dbReference>
<gene>
    <name evidence="15" type="primary">MDM34</name>
    <name evidence="22" type="ORF">CANINC_000688</name>
</gene>
<keyword evidence="4 17" id="KW-0723">Serine/threonine-protein kinase</keyword>
<feature type="region of interest" description="Disordered" evidence="18">
    <location>
        <begin position="1424"/>
        <end position="1447"/>
    </location>
</feature>
<evidence type="ECO:0000256" key="4">
    <source>
        <dbReference type="ARBA" id="ARBA00022527"/>
    </source>
</evidence>
<dbReference type="GO" id="GO:0007535">
    <property type="term" value="P:donor selection"/>
    <property type="evidence" value="ECO:0007669"/>
    <property type="project" value="UniProtKB-ARBA"/>
</dbReference>
<dbReference type="InterPro" id="IPR011009">
    <property type="entry name" value="Kinase-like_dom_sf"/>
</dbReference>
<comment type="caution">
    <text evidence="22">The sequence shown here is derived from an EMBL/GenBank/DDBJ whole genome shotgun (WGS) entry which is preliminary data.</text>
</comment>
<dbReference type="SUPFAM" id="SSF47473">
    <property type="entry name" value="EF-hand"/>
    <property type="match status" value="1"/>
</dbReference>
<dbReference type="GO" id="GO:0032040">
    <property type="term" value="C:small-subunit processome"/>
    <property type="evidence" value="ECO:0007669"/>
    <property type="project" value="UniProtKB-ARBA"/>
</dbReference>
<dbReference type="GO" id="GO:0030447">
    <property type="term" value="P:filamentous growth"/>
    <property type="evidence" value="ECO:0007669"/>
    <property type="project" value="UniProtKB-ARBA"/>
</dbReference>
<dbReference type="Gene3D" id="1.10.510.10">
    <property type="entry name" value="Transferase(Phosphotransferase) domain 1"/>
    <property type="match status" value="1"/>
</dbReference>
<proteinExistence type="inferred from homology"/>
<dbReference type="PROSITE" id="PS00108">
    <property type="entry name" value="PROTEIN_KINASE_ST"/>
    <property type="match status" value="1"/>
</dbReference>
<comment type="similarity">
    <text evidence="15">Belongs to the MDM34 family.</text>
</comment>
<dbReference type="PANTHER" id="PTHR24054:SF27">
    <property type="entry name" value="CASEIN KINASE II SUBUNIT ALPHA"/>
    <property type="match status" value="1"/>
</dbReference>
<dbReference type="GO" id="GO:0005524">
    <property type="term" value="F:ATP binding"/>
    <property type="evidence" value="ECO:0007669"/>
    <property type="project" value="UniProtKB-UniRule"/>
</dbReference>
<dbReference type="SMART" id="SM00054">
    <property type="entry name" value="EFh"/>
    <property type="match status" value="1"/>
</dbReference>
<accession>A0A4T0X6X3</accession>
<keyword evidence="7 17" id="KW-0418">Kinase</keyword>
<dbReference type="InterPro" id="IPR031468">
    <property type="entry name" value="SMP_LBD"/>
</dbReference>
<dbReference type="GO" id="GO:0006869">
    <property type="term" value="P:lipid transport"/>
    <property type="evidence" value="ECO:0007669"/>
    <property type="project" value="UniProtKB-KW"/>
</dbReference>
<evidence type="ECO:0000256" key="6">
    <source>
        <dbReference type="ARBA" id="ARBA00022741"/>
    </source>
</evidence>
<name>A0A4T0X6X3_9ASCO</name>
<keyword evidence="15" id="KW-0496">Mitochondrion</keyword>
<feature type="domain" description="Protein kinase" evidence="19">
    <location>
        <begin position="48"/>
        <end position="405"/>
    </location>
</feature>
<evidence type="ECO:0000256" key="12">
    <source>
        <dbReference type="ARBA" id="ARBA00047899"/>
    </source>
</evidence>
<evidence type="ECO:0000259" key="20">
    <source>
        <dbReference type="PROSITE" id="PS50222"/>
    </source>
</evidence>
<evidence type="ECO:0000256" key="18">
    <source>
        <dbReference type="SAM" id="MobiDB-lite"/>
    </source>
</evidence>
<evidence type="ECO:0000256" key="3">
    <source>
        <dbReference type="ARBA" id="ARBA00022452"/>
    </source>
</evidence>
<dbReference type="PROSITE" id="PS50222">
    <property type="entry name" value="EF_HAND_2"/>
    <property type="match status" value="1"/>
</dbReference>
<evidence type="ECO:0000256" key="10">
    <source>
        <dbReference type="ARBA" id="ARBA00023121"/>
    </source>
</evidence>
<dbReference type="STRING" id="52247.A0A4T0X6X3"/>
<keyword evidence="6 16" id="KW-0547">Nucleotide-binding</keyword>
<dbReference type="OrthoDB" id="17927at2759"/>
<keyword evidence="10" id="KW-0446">Lipid-binding</keyword>
<dbReference type="GO" id="GO:0042790">
    <property type="term" value="P:nucleolar large rRNA transcription by RNA polymerase I"/>
    <property type="evidence" value="ECO:0007669"/>
    <property type="project" value="UniProtKB-ARBA"/>
</dbReference>
<keyword evidence="8 16" id="KW-0067">ATP-binding</keyword>
<evidence type="ECO:0000256" key="15">
    <source>
        <dbReference type="HAMAP-Rule" id="MF_03105"/>
    </source>
</evidence>
<reference evidence="22 23" key="1">
    <citation type="journal article" date="2019" name="Front. Genet.">
        <title>Whole-Genome Sequencing of the Opportunistic Yeast Pathogen Candida inconspicua Uncovers Its Hybrid Origin.</title>
        <authorList>
            <person name="Mixao V."/>
            <person name="Hansen A.P."/>
            <person name="Saus E."/>
            <person name="Boekhout T."/>
            <person name="Lass-Florl C."/>
            <person name="Gabaldon T."/>
        </authorList>
    </citation>
    <scope>NUCLEOTIDE SEQUENCE [LARGE SCALE GENOMIC DNA]</scope>
    <source>
        <strain evidence="22 23">CBS 180</strain>
    </source>
</reference>
<keyword evidence="17" id="KW-0539">Nucleus</keyword>
<evidence type="ECO:0000256" key="16">
    <source>
        <dbReference type="PROSITE-ProRule" id="PRU10141"/>
    </source>
</evidence>
<evidence type="ECO:0000256" key="5">
    <source>
        <dbReference type="ARBA" id="ARBA00022679"/>
    </source>
</evidence>
<dbReference type="SUPFAM" id="SSF56112">
    <property type="entry name" value="Protein kinase-like (PK-like)"/>
    <property type="match status" value="1"/>
</dbReference>
<dbReference type="FunFam" id="3.30.200.20:FF:000088">
    <property type="entry name" value="Casein kinase II subunit alpha"/>
    <property type="match status" value="1"/>
</dbReference>
<dbReference type="Pfam" id="PF00069">
    <property type="entry name" value="Pkinase"/>
    <property type="match status" value="1"/>
</dbReference>
<keyword evidence="9" id="KW-0445">Lipid transport</keyword>
<dbReference type="GO" id="GO:0051726">
    <property type="term" value="P:regulation of cell cycle"/>
    <property type="evidence" value="ECO:0007669"/>
    <property type="project" value="TreeGrafter"/>
</dbReference>
<evidence type="ECO:0000256" key="1">
    <source>
        <dbReference type="ARBA" id="ARBA00004370"/>
    </source>
</evidence>
<evidence type="ECO:0000256" key="17">
    <source>
        <dbReference type="RuleBase" id="RU369118"/>
    </source>
</evidence>
<evidence type="ECO:0000256" key="8">
    <source>
        <dbReference type="ARBA" id="ARBA00022840"/>
    </source>
</evidence>
<evidence type="ECO:0000313" key="23">
    <source>
        <dbReference type="Proteomes" id="UP000307173"/>
    </source>
</evidence>
<keyword evidence="15" id="KW-0812">Transmembrane</keyword>